<reference evidence="2 3" key="1">
    <citation type="submission" date="2024-05" db="EMBL/GenBank/DDBJ databases">
        <title>Sphingomonas sp. HF-S3 16S ribosomal RNA gene Genome sequencing and assembly.</title>
        <authorList>
            <person name="Lee H."/>
        </authorList>
    </citation>
    <scope>NUCLEOTIDE SEQUENCE [LARGE SCALE GENOMIC DNA]</scope>
    <source>
        <strain evidence="2 3">HF-S3</strain>
    </source>
</reference>
<dbReference type="RefSeq" id="WP_346244572.1">
    <property type="nucleotide sequence ID" value="NZ_JBDIZK010000001.1"/>
</dbReference>
<sequence>MLKSKPVIILLAIVGAVVGAYVGVNILTSGLAQVAAIALFGFIGYLIYNGLRRNRSVEKLSDAERARVLGDTPATGGRVIVYREGFVAKLSGFDILIDGVPHAQLKSPQSVVVPVVPGEHQLVAKVAGKGQPPFGFTVGNAETVVIRIGMGIAGCEISRDDNPRIKSKLGTIPMVRADTAATEPSGIGTAA</sequence>
<evidence type="ECO:0000313" key="2">
    <source>
        <dbReference type="EMBL" id="MEN3745560.1"/>
    </source>
</evidence>
<dbReference type="EMBL" id="JBDIZK010000001">
    <property type="protein sequence ID" value="MEN3745560.1"/>
    <property type="molecule type" value="Genomic_DNA"/>
</dbReference>
<dbReference type="Proteomes" id="UP001427805">
    <property type="component" value="Unassembled WGS sequence"/>
</dbReference>
<gene>
    <name evidence="2" type="ORF">TPR58_00165</name>
</gene>
<accession>A0ABV0B377</accession>
<keyword evidence="1" id="KW-1133">Transmembrane helix</keyword>
<evidence type="ECO:0000256" key="1">
    <source>
        <dbReference type="SAM" id="Phobius"/>
    </source>
</evidence>
<keyword evidence="3" id="KW-1185">Reference proteome</keyword>
<keyword evidence="1" id="KW-0472">Membrane</keyword>
<name>A0ABV0B377_9SPHN</name>
<organism evidence="2 3">
    <name type="scientific">Sphingomonas rustica</name>
    <dbReference type="NCBI Taxonomy" id="3103142"/>
    <lineage>
        <taxon>Bacteria</taxon>
        <taxon>Pseudomonadati</taxon>
        <taxon>Pseudomonadota</taxon>
        <taxon>Alphaproteobacteria</taxon>
        <taxon>Sphingomonadales</taxon>
        <taxon>Sphingomonadaceae</taxon>
        <taxon>Sphingomonas</taxon>
    </lineage>
</organism>
<keyword evidence="1" id="KW-0812">Transmembrane</keyword>
<feature type="transmembrane region" description="Helical" evidence="1">
    <location>
        <begin position="30"/>
        <end position="51"/>
    </location>
</feature>
<comment type="caution">
    <text evidence="2">The sequence shown here is derived from an EMBL/GenBank/DDBJ whole genome shotgun (WGS) entry which is preliminary data.</text>
</comment>
<proteinExistence type="predicted"/>
<evidence type="ECO:0000313" key="3">
    <source>
        <dbReference type="Proteomes" id="UP001427805"/>
    </source>
</evidence>
<evidence type="ECO:0008006" key="4">
    <source>
        <dbReference type="Google" id="ProtNLM"/>
    </source>
</evidence>
<feature type="transmembrane region" description="Helical" evidence="1">
    <location>
        <begin position="7"/>
        <end position="24"/>
    </location>
</feature>
<protein>
    <recommendedName>
        <fullName evidence="4">NfeD-like C-terminal domain-containing protein</fullName>
    </recommendedName>
</protein>